<evidence type="ECO:0000313" key="2">
    <source>
        <dbReference type="Proteomes" id="UP000294530"/>
    </source>
</evidence>
<protein>
    <submittedName>
        <fullName evidence="1">Uncharacterized protein</fullName>
    </submittedName>
</protein>
<reference evidence="1 2" key="1">
    <citation type="journal article" date="2021" name="Genome Biol.">
        <title>AFLAP: assembly-free linkage analysis pipeline using k-mers from genome sequencing data.</title>
        <authorList>
            <person name="Fletcher K."/>
            <person name="Zhang L."/>
            <person name="Gil J."/>
            <person name="Han R."/>
            <person name="Cavanaugh K."/>
            <person name="Michelmore R."/>
        </authorList>
    </citation>
    <scope>NUCLEOTIDE SEQUENCE [LARGE SCALE GENOMIC DNA]</scope>
    <source>
        <strain evidence="1 2">SF5</strain>
    </source>
</reference>
<dbReference type="GeneID" id="94348401"/>
<dbReference type="EMBL" id="SHOA02000004">
    <property type="protein sequence ID" value="TDH71302.1"/>
    <property type="molecule type" value="Genomic_DNA"/>
</dbReference>
<gene>
    <name evidence="1" type="ORF">CCR75_004644</name>
</gene>
<dbReference type="AlphaFoldDB" id="A0A976FQV2"/>
<sequence length="118" mass="12821">MTKFIYFLEFDEILGIAMLRAARGIHLNPIAVPTIVYLPRTFSRFSPFIHQFSTSVALASPASTLSATLCHSNPASVIRCSGSLGWEDTTGLKSGAICCRLVALETEAKLNRRASVDC</sequence>
<evidence type="ECO:0000313" key="1">
    <source>
        <dbReference type="EMBL" id="TDH71302.1"/>
    </source>
</evidence>
<name>A0A976FQV2_BRELC</name>
<accession>A0A976FQV2</accession>
<keyword evidence="2" id="KW-1185">Reference proteome</keyword>
<dbReference type="RefSeq" id="XP_067820801.1">
    <property type="nucleotide sequence ID" value="XM_067962730.1"/>
</dbReference>
<dbReference type="Proteomes" id="UP000294530">
    <property type="component" value="Unassembled WGS sequence"/>
</dbReference>
<comment type="caution">
    <text evidence="1">The sequence shown here is derived from an EMBL/GenBank/DDBJ whole genome shotgun (WGS) entry which is preliminary data.</text>
</comment>
<proteinExistence type="predicted"/>
<dbReference type="KEGG" id="blac:94348401"/>
<organism evidence="1 2">
    <name type="scientific">Bremia lactucae</name>
    <name type="common">Lettuce downy mildew</name>
    <dbReference type="NCBI Taxonomy" id="4779"/>
    <lineage>
        <taxon>Eukaryota</taxon>
        <taxon>Sar</taxon>
        <taxon>Stramenopiles</taxon>
        <taxon>Oomycota</taxon>
        <taxon>Peronosporomycetes</taxon>
        <taxon>Peronosporales</taxon>
        <taxon>Peronosporaceae</taxon>
        <taxon>Bremia</taxon>
    </lineage>
</organism>